<evidence type="ECO:0000313" key="1">
    <source>
        <dbReference type="EMBL" id="KAG8100606.1"/>
    </source>
</evidence>
<comment type="caution">
    <text evidence="1">The sequence shown here is derived from an EMBL/GenBank/DDBJ whole genome shotgun (WGS) entry which is preliminary data.</text>
</comment>
<dbReference type="EMBL" id="JAAALK010000079">
    <property type="protein sequence ID" value="KAG8100606.1"/>
    <property type="molecule type" value="Genomic_DNA"/>
</dbReference>
<dbReference type="Proteomes" id="UP000729402">
    <property type="component" value="Unassembled WGS sequence"/>
</dbReference>
<keyword evidence="2" id="KW-1185">Reference proteome</keyword>
<protein>
    <submittedName>
        <fullName evidence="1">Uncharacterized protein</fullName>
    </submittedName>
</protein>
<reference evidence="1" key="1">
    <citation type="journal article" date="2021" name="bioRxiv">
        <title>Whole Genome Assembly and Annotation of Northern Wild Rice, Zizania palustris L., Supports a Whole Genome Duplication in the Zizania Genus.</title>
        <authorList>
            <person name="Haas M."/>
            <person name="Kono T."/>
            <person name="Macchietto M."/>
            <person name="Millas R."/>
            <person name="McGilp L."/>
            <person name="Shao M."/>
            <person name="Duquette J."/>
            <person name="Hirsch C.N."/>
            <person name="Kimball J."/>
        </authorList>
    </citation>
    <scope>NUCLEOTIDE SEQUENCE</scope>
    <source>
        <tissue evidence="1">Fresh leaf tissue</tissue>
    </source>
</reference>
<accession>A0A8J5WYV9</accession>
<dbReference type="AlphaFoldDB" id="A0A8J5WYV9"/>
<gene>
    <name evidence="1" type="ORF">GUJ93_ZPchr0013g37020</name>
</gene>
<sequence length="122" mass="12859">MEEAEPSNQASRGGEELLLLLLSKVARSNRESVEWARASVGAGVGAAWLEQACARRGWPLEAGQAIGVRRHSARPPLGVRAASALGRTSAWRARGVGWSTGGVRAGSVSARRWLAACASARR</sequence>
<proteinExistence type="predicted"/>
<reference evidence="1" key="2">
    <citation type="submission" date="2021-02" db="EMBL/GenBank/DDBJ databases">
        <authorList>
            <person name="Kimball J.A."/>
            <person name="Haas M.W."/>
            <person name="Macchietto M."/>
            <person name="Kono T."/>
            <person name="Duquette J."/>
            <person name="Shao M."/>
        </authorList>
    </citation>
    <scope>NUCLEOTIDE SEQUENCE</scope>
    <source>
        <tissue evidence="1">Fresh leaf tissue</tissue>
    </source>
</reference>
<organism evidence="1 2">
    <name type="scientific">Zizania palustris</name>
    <name type="common">Northern wild rice</name>
    <dbReference type="NCBI Taxonomy" id="103762"/>
    <lineage>
        <taxon>Eukaryota</taxon>
        <taxon>Viridiplantae</taxon>
        <taxon>Streptophyta</taxon>
        <taxon>Embryophyta</taxon>
        <taxon>Tracheophyta</taxon>
        <taxon>Spermatophyta</taxon>
        <taxon>Magnoliopsida</taxon>
        <taxon>Liliopsida</taxon>
        <taxon>Poales</taxon>
        <taxon>Poaceae</taxon>
        <taxon>BOP clade</taxon>
        <taxon>Oryzoideae</taxon>
        <taxon>Oryzeae</taxon>
        <taxon>Zizaniinae</taxon>
        <taxon>Zizania</taxon>
    </lineage>
</organism>
<evidence type="ECO:0000313" key="2">
    <source>
        <dbReference type="Proteomes" id="UP000729402"/>
    </source>
</evidence>
<name>A0A8J5WYV9_ZIZPA</name>